<comment type="similarity">
    <text evidence="1">Belongs to the membrane fusion protein (MFP) (TC 8.A.1) family.</text>
</comment>
<dbReference type="Pfam" id="PF25917">
    <property type="entry name" value="BSH_RND"/>
    <property type="match status" value="1"/>
</dbReference>
<dbReference type="Gene3D" id="2.40.30.170">
    <property type="match status" value="1"/>
</dbReference>
<evidence type="ECO:0000256" key="1">
    <source>
        <dbReference type="ARBA" id="ARBA00009477"/>
    </source>
</evidence>
<evidence type="ECO:0000313" key="9">
    <source>
        <dbReference type="EMBL" id="BAU75734.1"/>
    </source>
</evidence>
<dbReference type="RefSeq" id="WP_003456914.1">
    <property type="nucleotide sequence ID" value="NZ_AJMR01000230.1"/>
</dbReference>
<protein>
    <submittedName>
        <fullName evidence="9">Fusaric acid resistance protein fusE</fullName>
    </submittedName>
</protein>
<dbReference type="InterPro" id="IPR058634">
    <property type="entry name" value="AaeA-lik-b-barrel"/>
</dbReference>
<dbReference type="GO" id="GO:0016020">
    <property type="term" value="C:membrane"/>
    <property type="evidence" value="ECO:0007669"/>
    <property type="project" value="InterPro"/>
</dbReference>
<evidence type="ECO:0000313" key="10">
    <source>
        <dbReference type="Proteomes" id="UP000218554"/>
    </source>
</evidence>
<gene>
    <name evidence="9" type="ORF">KF707C_40460</name>
</gene>
<accession>A0AAD1FGZ9</accession>
<dbReference type="AlphaFoldDB" id="A0AAD1FGZ9"/>
<evidence type="ECO:0000256" key="5">
    <source>
        <dbReference type="ARBA" id="ARBA00023136"/>
    </source>
</evidence>
<keyword evidence="10" id="KW-1185">Reference proteome</keyword>
<evidence type="ECO:0000256" key="2">
    <source>
        <dbReference type="ARBA" id="ARBA00022692"/>
    </source>
</evidence>
<dbReference type="PANTHER" id="PTHR30367">
    <property type="entry name" value="P-HYDROXYBENZOIC ACID EFFLUX PUMP SUBUNIT AAEA-RELATED"/>
    <property type="match status" value="1"/>
</dbReference>
<evidence type="ECO:0000256" key="4">
    <source>
        <dbReference type="ARBA" id="ARBA00023054"/>
    </source>
</evidence>
<evidence type="ECO:0000256" key="3">
    <source>
        <dbReference type="ARBA" id="ARBA00022989"/>
    </source>
</evidence>
<dbReference type="KEGG" id="pfuw:KF707C_40460"/>
<name>A0AAD1FGZ9_METFU</name>
<dbReference type="InterPro" id="IPR006143">
    <property type="entry name" value="RND_pump_MFP"/>
</dbReference>
<dbReference type="InterPro" id="IPR058625">
    <property type="entry name" value="MdtA-like_BSH"/>
</dbReference>
<dbReference type="InterPro" id="IPR050393">
    <property type="entry name" value="MFP_Efflux_Pump"/>
</dbReference>
<feature type="transmembrane region" description="Helical" evidence="6">
    <location>
        <begin position="6"/>
        <end position="27"/>
    </location>
</feature>
<keyword evidence="4" id="KW-0175">Coiled coil</keyword>
<feature type="domain" description="Multidrug resistance protein MdtA-like barrel-sandwich hybrid" evidence="7">
    <location>
        <begin position="45"/>
        <end position="184"/>
    </location>
</feature>
<keyword evidence="5 6" id="KW-0472">Membrane</keyword>
<keyword evidence="3 6" id="KW-1133">Transmembrane helix</keyword>
<evidence type="ECO:0000256" key="6">
    <source>
        <dbReference type="SAM" id="Phobius"/>
    </source>
</evidence>
<dbReference type="SUPFAM" id="SSF111369">
    <property type="entry name" value="HlyD-like secretion proteins"/>
    <property type="match status" value="1"/>
</dbReference>
<reference evidence="10" key="1">
    <citation type="submission" date="2015-05" db="EMBL/GenBank/DDBJ databases">
        <title>Draft genome sequencing of a biphenyl-degrading bacterium, Pseudomonas balearica KF707 (=NBRC110670).</title>
        <authorList>
            <person name="Kimura N."/>
            <person name="Hirose J."/>
            <person name="Watanabe T."/>
            <person name="Suenaga H."/>
            <person name="Fujihara H."/>
            <person name="Noguchi M."/>
            <person name="Hashimoto M."/>
            <person name="Shimodaira J."/>
            <person name="Tsuchikane K."/>
            <person name="Hosoyama A."/>
            <person name="Yamazoe A."/>
            <person name="Fujita N."/>
            <person name="Furukawa K."/>
        </authorList>
    </citation>
    <scope>NUCLEOTIDE SEQUENCE [LARGE SCALE GENOMIC DNA]</scope>
    <source>
        <strain evidence="10">DSM 10086 / NBRC 110670 / KF707</strain>
    </source>
</reference>
<dbReference type="GO" id="GO:0022857">
    <property type="term" value="F:transmembrane transporter activity"/>
    <property type="evidence" value="ECO:0007669"/>
    <property type="project" value="InterPro"/>
</dbReference>
<dbReference type="NCBIfam" id="TIGR01730">
    <property type="entry name" value="RND_mfp"/>
    <property type="match status" value="1"/>
</dbReference>
<sequence length="303" mass="33338">MSLKRLISVGVTLSVLALAVLLVRTLWQHYMDAPWTRDGRVRADVVNIAPDVAGLVVEVVVRDNQRVAAGDLLMRIDPEHYAVRVKEAEALVDARKAALEMRKENADRRADMDDLVVSRESREDASRLAAVARADYRQAVAALDAARLDLARTEVRAPMAGHVTNLNVYKGDFAQRGEASMALVADGSFYVNGYFEETRLPRIQVGDRAELRLMGGQRLTGRVDSIARGIYDRDNPQSRELIADVNPTFNWVRLAQRVPVRIHLDDIPDDVLLAAGMTCTVVIGEGGEAPDSSGLLNGLLFAQ</sequence>
<dbReference type="EMBL" id="AP014862">
    <property type="protein sequence ID" value="BAU75734.1"/>
    <property type="molecule type" value="Genomic_DNA"/>
</dbReference>
<organism evidence="9 10">
    <name type="scientific">Metapseudomonas furukawaii</name>
    <name type="common">Pseudomonas furukawaii</name>
    <dbReference type="NCBI Taxonomy" id="1149133"/>
    <lineage>
        <taxon>Bacteria</taxon>
        <taxon>Pseudomonadati</taxon>
        <taxon>Pseudomonadota</taxon>
        <taxon>Gammaproteobacteria</taxon>
        <taxon>Pseudomonadales</taxon>
        <taxon>Pseudomonadaceae</taxon>
        <taxon>Metapseudomonas</taxon>
    </lineage>
</organism>
<evidence type="ECO:0000259" key="7">
    <source>
        <dbReference type="Pfam" id="PF25917"/>
    </source>
</evidence>
<keyword evidence="2 6" id="KW-0812">Transmembrane</keyword>
<dbReference type="Pfam" id="PF25963">
    <property type="entry name" value="Beta-barrel_AAEA"/>
    <property type="match status" value="1"/>
</dbReference>
<feature type="domain" description="p-hydroxybenzoic acid efflux pump subunit AaeA-like beta-barrel" evidence="8">
    <location>
        <begin position="188"/>
        <end position="283"/>
    </location>
</feature>
<reference evidence="9 10" key="2">
    <citation type="journal article" date="2017" name="Int. J. Syst. Evol. Microbiol.">
        <title>Pseudomonas furukawaii sp. nov., a polychlorinated biphenyl-degrading bacterium isolated from biphenyl-contaminated soil in Japan.</title>
        <authorList>
            <person name="Kimura N."/>
            <person name="Watanabe T."/>
            <person name="Suenaga H."/>
            <person name="Fujihara H."/>
            <person name="Futagami T."/>
            <person name="Goto M."/>
            <person name="Hanada S."/>
            <person name="Hirose J."/>
        </authorList>
    </citation>
    <scope>NUCLEOTIDE SEQUENCE [LARGE SCALE GENOMIC DNA]</scope>
    <source>
        <strain evidence="10">DSM 10086 / NBRC 110670 / KF707</strain>
    </source>
</reference>
<dbReference type="PANTHER" id="PTHR30367:SF12">
    <property type="entry name" value="P-HYDROXYBENZOIC ACID EFFLUX PUMP SUBUNIT AAEA"/>
    <property type="match status" value="1"/>
</dbReference>
<dbReference type="Gene3D" id="2.40.50.100">
    <property type="match status" value="1"/>
</dbReference>
<proteinExistence type="inferred from homology"/>
<dbReference type="Proteomes" id="UP000218554">
    <property type="component" value="Chromosome"/>
</dbReference>
<evidence type="ECO:0000259" key="8">
    <source>
        <dbReference type="Pfam" id="PF25963"/>
    </source>
</evidence>